<comment type="similarity">
    <text evidence="1">Belongs to the universal stress protein A family.</text>
</comment>
<name>A0ABU0M2H8_9HYPH</name>
<proteinExistence type="inferred from homology"/>
<dbReference type="EMBL" id="JAUSWJ010000001">
    <property type="protein sequence ID" value="MDQ0515159.1"/>
    <property type="molecule type" value="Genomic_DNA"/>
</dbReference>
<dbReference type="InterPro" id="IPR014729">
    <property type="entry name" value="Rossmann-like_a/b/a_fold"/>
</dbReference>
<organism evidence="3 4">
    <name type="scientific">Kaistia geumhonensis</name>
    <dbReference type="NCBI Taxonomy" id="410839"/>
    <lineage>
        <taxon>Bacteria</taxon>
        <taxon>Pseudomonadati</taxon>
        <taxon>Pseudomonadota</taxon>
        <taxon>Alphaproteobacteria</taxon>
        <taxon>Hyphomicrobiales</taxon>
        <taxon>Kaistiaceae</taxon>
        <taxon>Kaistia</taxon>
    </lineage>
</organism>
<keyword evidence="4" id="KW-1185">Reference proteome</keyword>
<evidence type="ECO:0000313" key="4">
    <source>
        <dbReference type="Proteomes" id="UP001223743"/>
    </source>
</evidence>
<dbReference type="InterPro" id="IPR006015">
    <property type="entry name" value="Universal_stress_UspA"/>
</dbReference>
<dbReference type="PRINTS" id="PR01438">
    <property type="entry name" value="UNVRSLSTRESS"/>
</dbReference>
<evidence type="ECO:0000313" key="3">
    <source>
        <dbReference type="EMBL" id="MDQ0515159.1"/>
    </source>
</evidence>
<dbReference type="PANTHER" id="PTHR46268:SF15">
    <property type="entry name" value="UNIVERSAL STRESS PROTEIN HP_0031"/>
    <property type="match status" value="1"/>
</dbReference>
<dbReference type="Gene3D" id="3.40.50.620">
    <property type="entry name" value="HUPs"/>
    <property type="match status" value="1"/>
</dbReference>
<gene>
    <name evidence="3" type="ORF">QO015_000772</name>
</gene>
<dbReference type="RefSeq" id="WP_266281333.1">
    <property type="nucleotide sequence ID" value="NZ_JAPKNF010000001.1"/>
</dbReference>
<dbReference type="SUPFAM" id="SSF52402">
    <property type="entry name" value="Adenine nucleotide alpha hydrolases-like"/>
    <property type="match status" value="1"/>
</dbReference>
<dbReference type="CDD" id="cd00293">
    <property type="entry name" value="USP-like"/>
    <property type="match status" value="1"/>
</dbReference>
<evidence type="ECO:0000256" key="1">
    <source>
        <dbReference type="ARBA" id="ARBA00008791"/>
    </source>
</evidence>
<reference evidence="3 4" key="1">
    <citation type="submission" date="2023-07" db="EMBL/GenBank/DDBJ databases">
        <title>Genomic Encyclopedia of Type Strains, Phase IV (KMG-IV): sequencing the most valuable type-strain genomes for metagenomic binning, comparative biology and taxonomic classification.</title>
        <authorList>
            <person name="Goeker M."/>
        </authorList>
    </citation>
    <scope>NUCLEOTIDE SEQUENCE [LARGE SCALE GENOMIC DNA]</scope>
    <source>
        <strain evidence="3 4">B1-1</strain>
    </source>
</reference>
<evidence type="ECO:0000259" key="2">
    <source>
        <dbReference type="Pfam" id="PF00582"/>
    </source>
</evidence>
<accession>A0ABU0M2H8</accession>
<dbReference type="PANTHER" id="PTHR46268">
    <property type="entry name" value="STRESS RESPONSE PROTEIN NHAX"/>
    <property type="match status" value="1"/>
</dbReference>
<protein>
    <submittedName>
        <fullName evidence="3">Nucleotide-binding universal stress UspA family protein</fullName>
    </submittedName>
</protein>
<dbReference type="InterPro" id="IPR006016">
    <property type="entry name" value="UspA"/>
</dbReference>
<dbReference type="Pfam" id="PF00582">
    <property type="entry name" value="Usp"/>
    <property type="match status" value="1"/>
</dbReference>
<sequence>MFKHILVPTDGSPLATIALDNAIALARETDARITALSVVEPFHTFSLNPDQLGETQKSYEAHAVHWADDILANAAGKALAAGVRCETVRVVAEEPYRAIIETAMDRGADLIAMASHGRRGLDAVLLGSQTQKVLTHSGIPVLVYR</sequence>
<dbReference type="Proteomes" id="UP001223743">
    <property type="component" value="Unassembled WGS sequence"/>
</dbReference>
<feature type="domain" description="UspA" evidence="2">
    <location>
        <begin position="1"/>
        <end position="145"/>
    </location>
</feature>
<comment type="caution">
    <text evidence="3">The sequence shown here is derived from an EMBL/GenBank/DDBJ whole genome shotgun (WGS) entry which is preliminary data.</text>
</comment>